<sequence length="300" mass="33045">MSITTEGQLRIGNASLYTKTWTPEGPVKAKLIFVHGFGEHINCYNDFFPRLAEHGIQVFGWDQRGWGRSVVMPSQRGQTGPTSLVMSDIVAFIEDKLPSDAPIFVMGHSMGGGEVLTLASDAANDKLIEQIRGWIGESAFIGFSPGEEPSRVTMFLGRLFGRLLPNQQLTHVIPLQRLSRDRAVVEALKDDPLRYQMGTLEGIASLLDRTAALASGTAPARKAVRSLFLAHGTQDKTCSFDAAMKYYEEQKVEDKSAKAYQGAYHSLHLDYCKHEFATDLVGWILSRSGVAVSSQPEPKL</sequence>
<dbReference type="OrthoDB" id="10249433at2759"/>
<keyword evidence="3" id="KW-1185">Reference proteome</keyword>
<proteinExistence type="predicted"/>
<dbReference type="Gene3D" id="3.40.50.1820">
    <property type="entry name" value="alpha/beta hydrolase"/>
    <property type="match status" value="1"/>
</dbReference>
<protein>
    <submittedName>
        <fullName evidence="2">Hydrolase-like protein</fullName>
    </submittedName>
</protein>
<dbReference type="AlphaFoldDB" id="A0A545WEF7"/>
<name>A0A545WEF7_9HYPO</name>
<accession>A0A545WEF7</accession>
<dbReference type="Pfam" id="PF12146">
    <property type="entry name" value="Hydrolase_4"/>
    <property type="match status" value="1"/>
</dbReference>
<dbReference type="InterPro" id="IPR029058">
    <property type="entry name" value="AB_hydrolase_fold"/>
</dbReference>
<dbReference type="STRING" id="43265.A0A545WEF7"/>
<organism evidence="2 3">
    <name type="scientific">Cordyceps javanica</name>
    <dbReference type="NCBI Taxonomy" id="43265"/>
    <lineage>
        <taxon>Eukaryota</taxon>
        <taxon>Fungi</taxon>
        <taxon>Dikarya</taxon>
        <taxon>Ascomycota</taxon>
        <taxon>Pezizomycotina</taxon>
        <taxon>Sordariomycetes</taxon>
        <taxon>Hypocreomycetidae</taxon>
        <taxon>Hypocreales</taxon>
        <taxon>Cordycipitaceae</taxon>
        <taxon>Cordyceps</taxon>
    </lineage>
</organism>
<evidence type="ECO:0000259" key="1">
    <source>
        <dbReference type="Pfam" id="PF12146"/>
    </source>
</evidence>
<comment type="caution">
    <text evidence="2">The sequence shown here is derived from an EMBL/GenBank/DDBJ whole genome shotgun (WGS) entry which is preliminary data.</text>
</comment>
<dbReference type="InterPro" id="IPR051044">
    <property type="entry name" value="MAG_DAG_Lipase"/>
</dbReference>
<reference evidence="2 3" key="1">
    <citation type="journal article" date="2019" name="Appl. Microbiol. Biotechnol.">
        <title>Genome sequence of Isaria javanica and comparative genome analysis insights into family S53 peptidase evolution in fungal entomopathogens.</title>
        <authorList>
            <person name="Lin R."/>
            <person name="Zhang X."/>
            <person name="Xin B."/>
            <person name="Zou M."/>
            <person name="Gao Y."/>
            <person name="Qin F."/>
            <person name="Hu Q."/>
            <person name="Xie B."/>
            <person name="Cheng X."/>
        </authorList>
    </citation>
    <scope>NUCLEOTIDE SEQUENCE [LARGE SCALE GENOMIC DNA]</scope>
    <source>
        <strain evidence="2 3">IJ1G</strain>
    </source>
</reference>
<keyword evidence="2" id="KW-0378">Hydrolase</keyword>
<evidence type="ECO:0000313" key="3">
    <source>
        <dbReference type="Proteomes" id="UP000315783"/>
    </source>
</evidence>
<dbReference type="GO" id="GO:0016787">
    <property type="term" value="F:hydrolase activity"/>
    <property type="evidence" value="ECO:0007669"/>
    <property type="project" value="UniProtKB-KW"/>
</dbReference>
<gene>
    <name evidence="2" type="ORF">IF1G_01146</name>
</gene>
<feature type="domain" description="Serine aminopeptidase S33" evidence="1">
    <location>
        <begin position="26"/>
        <end position="270"/>
    </location>
</feature>
<dbReference type="InterPro" id="IPR022742">
    <property type="entry name" value="Hydrolase_4"/>
</dbReference>
<evidence type="ECO:0000313" key="2">
    <source>
        <dbReference type="EMBL" id="TQW01215.1"/>
    </source>
</evidence>
<dbReference type="SUPFAM" id="SSF53474">
    <property type="entry name" value="alpha/beta-Hydrolases"/>
    <property type="match status" value="1"/>
</dbReference>
<dbReference type="Proteomes" id="UP000315783">
    <property type="component" value="Unassembled WGS sequence"/>
</dbReference>
<dbReference type="PANTHER" id="PTHR11614">
    <property type="entry name" value="PHOSPHOLIPASE-RELATED"/>
    <property type="match status" value="1"/>
</dbReference>
<dbReference type="EMBL" id="SPUK01000001">
    <property type="protein sequence ID" value="TQW01215.1"/>
    <property type="molecule type" value="Genomic_DNA"/>
</dbReference>